<dbReference type="Proteomes" id="UP000250796">
    <property type="component" value="Chromosome MESINF"/>
</dbReference>
<evidence type="ECO:0000256" key="1">
    <source>
        <dbReference type="ARBA" id="ARBA00022723"/>
    </source>
</evidence>
<protein>
    <recommendedName>
        <fullName evidence="6">4Fe-4S ferredoxin-type domain-containing protein</fullName>
    </recommendedName>
</protein>
<sequence>MDRYDERDTIFARMNYEVDSPEYCDYYSRHPELKEVDDELRSKPDLCDASSPSYDPIEASEIRSNFSLIEDLRPLCEGKPSSGKLHVEPSDITDQIKLMALDYGADLVGVARMKPEFYYSHRGRHREHYGDEIGDLLPYGIVFAVEIKKEMIDTAPAMTAMVESSRTYLKAATIGLSLSYFIRSLGYSARNHMDGNYLSVLPLVASAAGIGVFGRHGLLISDRFGPRIKLGLVTTDMPLTGSRSVNVDLERFCSNCGACSRECPASAISGNGQEIVNGTSRWRIDHELCYSYWRSNGTDCGICMKVCPFSRGIGFSQFINNRDKIIGTDSVFLRVVSRSDASQKEPSSEKSGRAVQRRSVDPSLGRAKPEVRG</sequence>
<name>A0A7Z7LDT1_9BACT</name>
<dbReference type="InterPro" id="IPR017896">
    <property type="entry name" value="4Fe4S_Fe-S-bd"/>
</dbReference>
<keyword evidence="5" id="KW-0472">Membrane</keyword>
<organism evidence="7 8">
    <name type="scientific">Mesotoga infera</name>
    <dbReference type="NCBI Taxonomy" id="1236046"/>
    <lineage>
        <taxon>Bacteria</taxon>
        <taxon>Thermotogati</taxon>
        <taxon>Thermotogota</taxon>
        <taxon>Thermotogae</taxon>
        <taxon>Kosmotogales</taxon>
        <taxon>Kosmotogaceae</taxon>
        <taxon>Mesotoga</taxon>
    </lineage>
</organism>
<keyword evidence="5" id="KW-0812">Transmembrane</keyword>
<evidence type="ECO:0000256" key="2">
    <source>
        <dbReference type="ARBA" id="ARBA00023004"/>
    </source>
</evidence>
<dbReference type="PROSITE" id="PS00198">
    <property type="entry name" value="4FE4S_FER_1"/>
    <property type="match status" value="1"/>
</dbReference>
<dbReference type="EMBL" id="LS974202">
    <property type="protein sequence ID" value="SSC12154.1"/>
    <property type="molecule type" value="Genomic_DNA"/>
</dbReference>
<feature type="compositionally biased region" description="Basic and acidic residues" evidence="4">
    <location>
        <begin position="341"/>
        <end position="352"/>
    </location>
</feature>
<evidence type="ECO:0000259" key="6">
    <source>
        <dbReference type="PROSITE" id="PS51379"/>
    </source>
</evidence>
<keyword evidence="5" id="KW-1133">Transmembrane helix</keyword>
<gene>
    <name evidence="7" type="ORF">MESINF_0705</name>
</gene>
<evidence type="ECO:0000313" key="7">
    <source>
        <dbReference type="EMBL" id="SSC12154.1"/>
    </source>
</evidence>
<dbReference type="GO" id="GO:0051536">
    <property type="term" value="F:iron-sulfur cluster binding"/>
    <property type="evidence" value="ECO:0007669"/>
    <property type="project" value="UniProtKB-KW"/>
</dbReference>
<proteinExistence type="predicted"/>
<accession>A0A7Z7LDT1</accession>
<dbReference type="Pfam" id="PF12838">
    <property type="entry name" value="Fer4_7"/>
    <property type="match status" value="1"/>
</dbReference>
<dbReference type="PANTHER" id="PTHR42827:SF1">
    <property type="entry name" value="IRON-SULFUR CLUSTER-BINDING PROTEIN"/>
    <property type="match status" value="1"/>
</dbReference>
<dbReference type="GO" id="GO:0046872">
    <property type="term" value="F:metal ion binding"/>
    <property type="evidence" value="ECO:0007669"/>
    <property type="project" value="UniProtKB-KW"/>
</dbReference>
<keyword evidence="8" id="KW-1185">Reference proteome</keyword>
<dbReference type="InterPro" id="IPR017900">
    <property type="entry name" value="4Fe4S_Fe_S_CS"/>
</dbReference>
<feature type="region of interest" description="Disordered" evidence="4">
    <location>
        <begin position="338"/>
        <end position="373"/>
    </location>
</feature>
<keyword evidence="1" id="KW-0479">Metal-binding</keyword>
<evidence type="ECO:0000256" key="5">
    <source>
        <dbReference type="SAM" id="Phobius"/>
    </source>
</evidence>
<evidence type="ECO:0000256" key="4">
    <source>
        <dbReference type="SAM" id="MobiDB-lite"/>
    </source>
</evidence>
<feature type="domain" description="4Fe-4S ferredoxin-type" evidence="6">
    <location>
        <begin position="243"/>
        <end position="273"/>
    </location>
</feature>
<dbReference type="AlphaFoldDB" id="A0A7Z7LDT1"/>
<dbReference type="PROSITE" id="PS51379">
    <property type="entry name" value="4FE4S_FER_2"/>
    <property type="match status" value="1"/>
</dbReference>
<reference evidence="7 8" key="1">
    <citation type="submission" date="2017-01" db="EMBL/GenBank/DDBJ databases">
        <authorList>
            <person name="Erauso G."/>
        </authorList>
    </citation>
    <scope>NUCLEOTIDE SEQUENCE [LARGE SCALE GENOMIC DNA]</scope>
    <source>
        <strain evidence="7">MESINF1</strain>
    </source>
</reference>
<keyword evidence="3" id="KW-0411">Iron-sulfur</keyword>
<dbReference type="RefSeq" id="WP_169698542.1">
    <property type="nucleotide sequence ID" value="NZ_LS974202.1"/>
</dbReference>
<evidence type="ECO:0000256" key="3">
    <source>
        <dbReference type="ARBA" id="ARBA00023014"/>
    </source>
</evidence>
<dbReference type="Gene3D" id="3.30.70.20">
    <property type="match status" value="1"/>
</dbReference>
<dbReference type="SUPFAM" id="SSF54862">
    <property type="entry name" value="4Fe-4S ferredoxins"/>
    <property type="match status" value="1"/>
</dbReference>
<dbReference type="KEGG" id="minf:MESINF_0705"/>
<evidence type="ECO:0000313" key="8">
    <source>
        <dbReference type="Proteomes" id="UP000250796"/>
    </source>
</evidence>
<dbReference type="PANTHER" id="PTHR42827">
    <property type="entry name" value="IRON-SULFUR CLUSTER-BINDING PROTEIN-RELATED"/>
    <property type="match status" value="1"/>
</dbReference>
<feature type="transmembrane region" description="Helical" evidence="5">
    <location>
        <begin position="197"/>
        <end position="220"/>
    </location>
</feature>
<keyword evidence="2" id="KW-0408">Iron</keyword>